<accession>A0ACB8BXN2</accession>
<dbReference type="Proteomes" id="UP000790709">
    <property type="component" value="Unassembled WGS sequence"/>
</dbReference>
<evidence type="ECO:0000313" key="2">
    <source>
        <dbReference type="Proteomes" id="UP000790709"/>
    </source>
</evidence>
<keyword evidence="2" id="KW-1185">Reference proteome</keyword>
<sequence>HFVLERYSSLVFFGTSSPGRFFASNVMKAMMAHLVINFDIKLKQEGVRPSDQWFQMNYSPNRTAEVMFRRRQPQL</sequence>
<proteinExistence type="predicted"/>
<dbReference type="EMBL" id="MU266333">
    <property type="protein sequence ID" value="KAH7930341.1"/>
    <property type="molecule type" value="Genomic_DNA"/>
</dbReference>
<comment type="caution">
    <text evidence="1">The sequence shown here is derived from an EMBL/GenBank/DDBJ whole genome shotgun (WGS) entry which is preliminary data.</text>
</comment>
<protein>
    <submittedName>
        <fullName evidence="1">Uncharacterized protein</fullName>
    </submittedName>
</protein>
<evidence type="ECO:0000313" key="1">
    <source>
        <dbReference type="EMBL" id="KAH7930341.1"/>
    </source>
</evidence>
<feature type="non-terminal residue" evidence="1">
    <location>
        <position position="1"/>
    </location>
</feature>
<name>A0ACB8BXN2_9AGAM</name>
<gene>
    <name evidence="1" type="ORF">BV22DRAFT_1000969</name>
</gene>
<reference evidence="1" key="1">
    <citation type="journal article" date="2021" name="New Phytol.">
        <title>Evolutionary innovations through gain and loss of genes in the ectomycorrhizal Boletales.</title>
        <authorList>
            <person name="Wu G."/>
            <person name="Miyauchi S."/>
            <person name="Morin E."/>
            <person name="Kuo A."/>
            <person name="Drula E."/>
            <person name="Varga T."/>
            <person name="Kohler A."/>
            <person name="Feng B."/>
            <person name="Cao Y."/>
            <person name="Lipzen A."/>
            <person name="Daum C."/>
            <person name="Hundley H."/>
            <person name="Pangilinan J."/>
            <person name="Johnson J."/>
            <person name="Barry K."/>
            <person name="LaButti K."/>
            <person name="Ng V."/>
            <person name="Ahrendt S."/>
            <person name="Min B."/>
            <person name="Choi I.G."/>
            <person name="Park H."/>
            <person name="Plett J.M."/>
            <person name="Magnuson J."/>
            <person name="Spatafora J.W."/>
            <person name="Nagy L.G."/>
            <person name="Henrissat B."/>
            <person name="Grigoriev I.V."/>
            <person name="Yang Z.L."/>
            <person name="Xu J."/>
            <person name="Martin F.M."/>
        </authorList>
    </citation>
    <scope>NUCLEOTIDE SEQUENCE</scope>
    <source>
        <strain evidence="1">KUC20120723A-06</strain>
    </source>
</reference>
<organism evidence="1 2">
    <name type="scientific">Leucogyrophana mollusca</name>
    <dbReference type="NCBI Taxonomy" id="85980"/>
    <lineage>
        <taxon>Eukaryota</taxon>
        <taxon>Fungi</taxon>
        <taxon>Dikarya</taxon>
        <taxon>Basidiomycota</taxon>
        <taxon>Agaricomycotina</taxon>
        <taxon>Agaricomycetes</taxon>
        <taxon>Agaricomycetidae</taxon>
        <taxon>Boletales</taxon>
        <taxon>Boletales incertae sedis</taxon>
        <taxon>Leucogyrophana</taxon>
    </lineage>
</organism>